<dbReference type="RefSeq" id="WP_116009737.1">
    <property type="nucleotide sequence ID" value="NZ_QUOU01000001.1"/>
</dbReference>
<dbReference type="OrthoDB" id="9802264at2"/>
<comment type="subunit">
    <text evidence="11">Homodimer. Forms a membrane-associated complex with FtsX.</text>
</comment>
<dbReference type="InterPro" id="IPR005286">
    <property type="entry name" value="Cell_div_FtsE"/>
</dbReference>
<comment type="caution">
    <text evidence="13">The sequence shown here is derived from an EMBL/GenBank/DDBJ whole genome shotgun (WGS) entry which is preliminary data.</text>
</comment>
<dbReference type="PROSITE" id="PS50893">
    <property type="entry name" value="ABC_TRANSPORTER_2"/>
    <property type="match status" value="1"/>
</dbReference>
<evidence type="ECO:0000256" key="6">
    <source>
        <dbReference type="ARBA" id="ARBA00022618"/>
    </source>
</evidence>
<dbReference type="SUPFAM" id="SSF52540">
    <property type="entry name" value="P-loop containing nucleoside triphosphate hydrolases"/>
    <property type="match status" value="1"/>
</dbReference>
<dbReference type="Pfam" id="PF00005">
    <property type="entry name" value="ABC_tran"/>
    <property type="match status" value="1"/>
</dbReference>
<reference evidence="13 14" key="1">
    <citation type="submission" date="2018-08" db="EMBL/GenBank/DDBJ databases">
        <title>Thalassotalea euphylliae genome.</title>
        <authorList>
            <person name="Summers S."/>
            <person name="Rice S.A."/>
            <person name="Freckelton M.L."/>
            <person name="Nedved B.T."/>
            <person name="Hadfield M.G."/>
        </authorList>
    </citation>
    <scope>NUCLEOTIDE SEQUENCE [LARGE SCALE GENOMIC DNA]</scope>
    <source>
        <strain evidence="13 14">H1</strain>
    </source>
</reference>
<comment type="similarity">
    <text evidence="3 11">Belongs to the ABC transporter superfamily.</text>
</comment>
<protein>
    <recommendedName>
        <fullName evidence="4 11">Cell division ATP-binding protein FtsE</fullName>
    </recommendedName>
</protein>
<evidence type="ECO:0000256" key="11">
    <source>
        <dbReference type="RuleBase" id="RU365094"/>
    </source>
</evidence>
<dbReference type="SMART" id="SM00382">
    <property type="entry name" value="AAA"/>
    <property type="match status" value="1"/>
</dbReference>
<dbReference type="PANTHER" id="PTHR24220">
    <property type="entry name" value="IMPORT ATP-BINDING PROTEIN"/>
    <property type="match status" value="1"/>
</dbReference>
<dbReference type="InterPro" id="IPR027417">
    <property type="entry name" value="P-loop_NTPase"/>
</dbReference>
<keyword evidence="5 11" id="KW-1003">Cell membrane</keyword>
<dbReference type="PROSITE" id="PS00211">
    <property type="entry name" value="ABC_TRANSPORTER_1"/>
    <property type="match status" value="1"/>
</dbReference>
<feature type="domain" description="ABC transporter" evidence="12">
    <location>
        <begin position="2"/>
        <end position="237"/>
    </location>
</feature>
<evidence type="ECO:0000256" key="2">
    <source>
        <dbReference type="ARBA" id="ARBA00004202"/>
    </source>
</evidence>
<name>A0A3E0TVT9_9GAMM</name>
<dbReference type="GO" id="GO:0016887">
    <property type="term" value="F:ATP hydrolysis activity"/>
    <property type="evidence" value="ECO:0007669"/>
    <property type="project" value="InterPro"/>
</dbReference>
<evidence type="ECO:0000256" key="9">
    <source>
        <dbReference type="ARBA" id="ARBA00023136"/>
    </source>
</evidence>
<sequence>MIRFDQVNKTYPGGFLALKQVSFQIASGEMAFLTGHSGAGKSTLLKLISLMEKPSSGTIHINNQDLAGVSYRQVPYMRRQIGMIFQNHNLLMDRTVFDNVALPLIIEGYSQKEIRKRVDAALDKVHLGNKQKSFPNMLSGGEQQRVGIARAIVNKPPILLADEPTGNLDPKLSLEIIKLFEEFNSVGVSVLIATHDLGLIARMRYRTLTLRAGNMINDGLVDGLQPDDSHLGGAIDHA</sequence>
<dbReference type="PANTHER" id="PTHR24220:SF470">
    <property type="entry name" value="CELL DIVISION ATP-BINDING PROTEIN FTSE"/>
    <property type="match status" value="1"/>
</dbReference>
<dbReference type="AlphaFoldDB" id="A0A3E0TVT9"/>
<evidence type="ECO:0000313" key="13">
    <source>
        <dbReference type="EMBL" id="REL28708.1"/>
    </source>
</evidence>
<dbReference type="Proteomes" id="UP000256478">
    <property type="component" value="Unassembled WGS sequence"/>
</dbReference>
<gene>
    <name evidence="11 13" type="primary">ftsE</name>
    <name evidence="13" type="ORF">DXX93_20475</name>
</gene>
<keyword evidence="10 11" id="KW-0131">Cell cycle</keyword>
<dbReference type="InterPro" id="IPR003439">
    <property type="entry name" value="ABC_transporter-like_ATP-bd"/>
</dbReference>
<dbReference type="GO" id="GO:0005524">
    <property type="term" value="F:ATP binding"/>
    <property type="evidence" value="ECO:0007669"/>
    <property type="project" value="UniProtKB-UniRule"/>
</dbReference>
<evidence type="ECO:0000256" key="7">
    <source>
        <dbReference type="ARBA" id="ARBA00022741"/>
    </source>
</evidence>
<evidence type="ECO:0000259" key="12">
    <source>
        <dbReference type="PROSITE" id="PS50893"/>
    </source>
</evidence>
<keyword evidence="8 11" id="KW-0067">ATP-binding</keyword>
<dbReference type="InterPro" id="IPR015854">
    <property type="entry name" value="ABC_transpr_LolD-like"/>
</dbReference>
<evidence type="ECO:0000256" key="10">
    <source>
        <dbReference type="ARBA" id="ARBA00023306"/>
    </source>
</evidence>
<dbReference type="GO" id="GO:0022857">
    <property type="term" value="F:transmembrane transporter activity"/>
    <property type="evidence" value="ECO:0007669"/>
    <property type="project" value="TreeGrafter"/>
</dbReference>
<evidence type="ECO:0000256" key="5">
    <source>
        <dbReference type="ARBA" id="ARBA00022475"/>
    </source>
</evidence>
<evidence type="ECO:0000313" key="14">
    <source>
        <dbReference type="Proteomes" id="UP000256478"/>
    </source>
</evidence>
<comment type="subcellular location">
    <subcellularLocation>
        <location evidence="11">Cell inner membrane</location>
        <topology evidence="11">Peripheral membrane protein</topology>
        <orientation evidence="11">Cytoplasmic side</orientation>
    </subcellularLocation>
    <subcellularLocation>
        <location evidence="2">Cell membrane</location>
        <topology evidence="2">Peripheral membrane protein</topology>
    </subcellularLocation>
</comment>
<dbReference type="InterPro" id="IPR003593">
    <property type="entry name" value="AAA+_ATPase"/>
</dbReference>
<keyword evidence="6 11" id="KW-0132">Cell division</keyword>
<dbReference type="GO" id="GO:0005886">
    <property type="term" value="C:plasma membrane"/>
    <property type="evidence" value="ECO:0007669"/>
    <property type="project" value="UniProtKB-SubCell"/>
</dbReference>
<evidence type="ECO:0000256" key="3">
    <source>
        <dbReference type="ARBA" id="ARBA00005417"/>
    </source>
</evidence>
<keyword evidence="7 11" id="KW-0547">Nucleotide-binding</keyword>
<accession>A0A3E0TVT9</accession>
<dbReference type="GO" id="GO:0051301">
    <property type="term" value="P:cell division"/>
    <property type="evidence" value="ECO:0007669"/>
    <property type="project" value="UniProtKB-UniRule"/>
</dbReference>
<dbReference type="Gene3D" id="3.40.50.300">
    <property type="entry name" value="P-loop containing nucleotide triphosphate hydrolases"/>
    <property type="match status" value="1"/>
</dbReference>
<dbReference type="FunFam" id="3.40.50.300:FF:000056">
    <property type="entry name" value="Cell division ATP-binding protein FtsE"/>
    <property type="match status" value="1"/>
</dbReference>
<dbReference type="EMBL" id="QUOU01000001">
    <property type="protein sequence ID" value="REL28708.1"/>
    <property type="molecule type" value="Genomic_DNA"/>
</dbReference>
<proteinExistence type="inferred from homology"/>
<organism evidence="13 14">
    <name type="scientific">Thalassotalea euphylliae</name>
    <dbReference type="NCBI Taxonomy" id="1655234"/>
    <lineage>
        <taxon>Bacteria</taxon>
        <taxon>Pseudomonadati</taxon>
        <taxon>Pseudomonadota</taxon>
        <taxon>Gammaproteobacteria</taxon>
        <taxon>Alteromonadales</taxon>
        <taxon>Colwelliaceae</taxon>
        <taxon>Thalassotalea</taxon>
    </lineage>
</organism>
<keyword evidence="9 11" id="KW-0472">Membrane</keyword>
<comment type="function">
    <text evidence="1">Part of the ABC transporter FtsEX involved in cellular division. Important for assembly or stability of the septal ring.</text>
</comment>
<evidence type="ECO:0000256" key="4">
    <source>
        <dbReference type="ARBA" id="ARBA00020019"/>
    </source>
</evidence>
<evidence type="ECO:0000256" key="1">
    <source>
        <dbReference type="ARBA" id="ARBA00002579"/>
    </source>
</evidence>
<dbReference type="InterPro" id="IPR017871">
    <property type="entry name" value="ABC_transporter-like_CS"/>
</dbReference>
<dbReference type="NCBIfam" id="TIGR02673">
    <property type="entry name" value="FtsE"/>
    <property type="match status" value="1"/>
</dbReference>
<evidence type="ECO:0000256" key="8">
    <source>
        <dbReference type="ARBA" id="ARBA00022840"/>
    </source>
</evidence>